<dbReference type="Proteomes" id="UP001596542">
    <property type="component" value="Unassembled WGS sequence"/>
</dbReference>
<keyword evidence="3" id="KW-1185">Reference proteome</keyword>
<dbReference type="EMBL" id="JBHTBU010000001">
    <property type="protein sequence ID" value="MFC7286439.1"/>
    <property type="molecule type" value="Genomic_DNA"/>
</dbReference>
<comment type="caution">
    <text evidence="2">The sequence shown here is derived from an EMBL/GenBank/DDBJ whole genome shotgun (WGS) entry which is preliminary data.</text>
</comment>
<proteinExistence type="predicted"/>
<dbReference type="Pfam" id="PF13166">
    <property type="entry name" value="AAA_13"/>
    <property type="match status" value="1"/>
</dbReference>
<name>A0ABW2I5Z4_9BURK</name>
<protein>
    <submittedName>
        <fullName evidence="2">AAA family ATPase</fullName>
    </submittedName>
</protein>
<organism evidence="2 3">
    <name type="scientific">Herminiimonas glaciei</name>
    <dbReference type="NCBI Taxonomy" id="523788"/>
    <lineage>
        <taxon>Bacteria</taxon>
        <taxon>Pseudomonadati</taxon>
        <taxon>Pseudomonadota</taxon>
        <taxon>Betaproteobacteria</taxon>
        <taxon>Burkholderiales</taxon>
        <taxon>Oxalobacteraceae</taxon>
        <taxon>Herminiimonas</taxon>
    </lineage>
</organism>
<evidence type="ECO:0000259" key="1">
    <source>
        <dbReference type="Pfam" id="PF13166"/>
    </source>
</evidence>
<evidence type="ECO:0000313" key="3">
    <source>
        <dbReference type="Proteomes" id="UP001596542"/>
    </source>
</evidence>
<dbReference type="Gene3D" id="3.40.50.300">
    <property type="entry name" value="P-loop containing nucleotide triphosphate hydrolases"/>
    <property type="match status" value="2"/>
</dbReference>
<dbReference type="InterPro" id="IPR026866">
    <property type="entry name" value="CR006_AAA"/>
</dbReference>
<sequence>MNAKEENGNAVLQPFEKWLSERHKWLQTAAVWMIENRTRPNEKVIRHFADLCLLEATKVESKDFRKITPGSLEQAAMRPQLSLVELADVSGVNAIKTGAKLTFGKTGLTVVYGSNGSGKSGYARLLKQICGSRAKEDLLKNVFDKKAGEPTAKVLIEKGGESIQLDWILENGGLADLRHVHVFDAATAALYFGPKNEATYEPSRMRFVSSLIRLSDEVAEELNSRKERLISKLPIMSPALAGTPSAQWLNAMKLTTTQAEVDIACQYTEELDAERVSAEGALAEKDIPGRLKVLDQELLAVNNVKSLFETWKNGLDDTKVEAIIAARVDAAQKRKLANQDAEKVFADASLEGVGNDAWRALWNKAREFSEAHAYAGLVYPHVEEDAKCVLCQQPLENDAKNRMRQFETFVRGALERDALASEQTLKVLLNALPVIPSVETWLVSAGILKFEEEKAQAWLSSLQSRRTALDTEDKKEAVGSVEWEIVGALITTSIQTKNQEKTSLEELQKDGTRQKKAARVLELSALQWLSQQKNAILEELQRRKDVAAFVNAGSLTSTALLTKKNTELSVKELSEGYQARFELELKALNGTRLPVMPKSRQLGKGKVTFNLIVKDADEGIKAESILSEGERRIIALAAFLADISGSEQSTPFIFDDPISSLDQDFEEHVVERLVSLAQQRQVIIFTHRLSLLVLVETIVKKLADQAKLQQVVAPVTLHTSSLRRMGRTVGLVSDMSVRDAKPEKALNKLLLESIPQLRKLMDDSDVGGFDEKAKSICSDFRILVERCVEIVLLNEVVVRFRRSITTQGRIASLARIRVDDCAMIDALMSRYSVYEHSQSEELPAQQVDIDQLEEDVAKLSGWVKEFLARPTVSS</sequence>
<evidence type="ECO:0000313" key="2">
    <source>
        <dbReference type="EMBL" id="MFC7286439.1"/>
    </source>
</evidence>
<reference evidence="3" key="1">
    <citation type="journal article" date="2019" name="Int. J. Syst. Evol. Microbiol.">
        <title>The Global Catalogue of Microorganisms (GCM) 10K type strain sequencing project: providing services to taxonomists for standard genome sequencing and annotation.</title>
        <authorList>
            <consortium name="The Broad Institute Genomics Platform"/>
            <consortium name="The Broad Institute Genome Sequencing Center for Infectious Disease"/>
            <person name="Wu L."/>
            <person name="Ma J."/>
        </authorList>
    </citation>
    <scope>NUCLEOTIDE SEQUENCE [LARGE SCALE GENOMIC DNA]</scope>
    <source>
        <strain evidence="3">KACC 12508</strain>
    </source>
</reference>
<accession>A0ABW2I5Z4</accession>
<dbReference type="InterPro" id="IPR027417">
    <property type="entry name" value="P-loop_NTPase"/>
</dbReference>
<dbReference type="SUPFAM" id="SSF52540">
    <property type="entry name" value="P-loop containing nucleoside triphosphate hydrolases"/>
    <property type="match status" value="1"/>
</dbReference>
<dbReference type="PANTHER" id="PTHR32182">
    <property type="entry name" value="DNA REPLICATION AND REPAIR PROTEIN RECF"/>
    <property type="match status" value="1"/>
</dbReference>
<feature type="domain" description="Protein CR006 P-loop" evidence="1">
    <location>
        <begin position="382"/>
        <end position="701"/>
    </location>
</feature>
<gene>
    <name evidence="2" type="ORF">ACFQPC_00165</name>
</gene>
<dbReference type="RefSeq" id="WP_233588272.1">
    <property type="nucleotide sequence ID" value="NZ_JBHTBU010000001.1"/>
</dbReference>
<dbReference type="PANTHER" id="PTHR32182:SF0">
    <property type="entry name" value="DNA REPLICATION AND REPAIR PROTEIN RECF"/>
    <property type="match status" value="1"/>
</dbReference>